<dbReference type="WBParaSite" id="PSAMB.scaffold903size77254.g9615.t1">
    <property type="protein sequence ID" value="PSAMB.scaffold903size77254.g9615.t1"/>
    <property type="gene ID" value="PSAMB.scaffold903size77254.g9615"/>
</dbReference>
<organism evidence="2 3">
    <name type="scientific">Plectus sambesii</name>
    <dbReference type="NCBI Taxonomy" id="2011161"/>
    <lineage>
        <taxon>Eukaryota</taxon>
        <taxon>Metazoa</taxon>
        <taxon>Ecdysozoa</taxon>
        <taxon>Nematoda</taxon>
        <taxon>Chromadorea</taxon>
        <taxon>Plectida</taxon>
        <taxon>Plectina</taxon>
        <taxon>Plectoidea</taxon>
        <taxon>Plectidae</taxon>
        <taxon>Plectus</taxon>
    </lineage>
</organism>
<sequence length="699" mass="80785">MSIKAENGTIPILQDTTGSDMRIIMLVEYIQSGGPLAFDIFMNCLREMGKGYLSEKILASLTSSPTQQYPGGDVQEQIIRQFSSDKMTDEEAREYVNNILDNFIDMDHFLGVFSKSITLLTQLLVGSAVADFPLKDEDHAESHYALLKHPNSIKLTLWQLGNESKLTFGVAQENMHKISLELENIRGHFRKAREIAVHEGTKAAQEIITYIEKLDTILKEGEKLKLQKTKLDEDNQAYKSQKEKITEEKRSCETKLRELENEKRDLSAISVQINKDRVTCQAAILQELEKKKKKESDDNNEIDRDITDGKANVTVSDGMSTGQMQPPLLGDSAVEQLQLFHWNEFREKGNEIATCNSELSEEIKNIEARWNKLKADLEKRDSNETTEKKKSIDADNQLTELEKFKGHLEQREREYEENRNLIEGQGVELELERKNIIEGIHNLHLQSITYAEFFYNLKTGKEFIPGSFEKSDGTDNYLNEKLSYMYDQEVDVRFGYQHRLKADLFDVQEKIRAEEQELIKLNNEVNELNFELEQLNMLGPVKNVTDELRRTAKTLCDITAEWDGIARFFTNLFQFIDIKLKDNVVNNEGMAQYGPSDLDQLMRFLFETMSRVVAVETMAKAYERISSKYFMPQLANLGRFMMLADNNELECKDLQERITEVGKTAENEISIILHDQRSEYVEVFVKRYEVVIRAIRREQ</sequence>
<feature type="coiled-coil region" evidence="1">
    <location>
        <begin position="228"/>
        <end position="305"/>
    </location>
</feature>
<feature type="coiled-coil region" evidence="1">
    <location>
        <begin position="497"/>
        <end position="538"/>
    </location>
</feature>
<evidence type="ECO:0000256" key="1">
    <source>
        <dbReference type="SAM" id="Coils"/>
    </source>
</evidence>
<name>A0A914XQF7_9BILA</name>
<feature type="coiled-coil region" evidence="1">
    <location>
        <begin position="356"/>
        <end position="418"/>
    </location>
</feature>
<evidence type="ECO:0000313" key="3">
    <source>
        <dbReference type="WBParaSite" id="PSAMB.scaffold903size77254.g9615.t1"/>
    </source>
</evidence>
<reference evidence="3" key="1">
    <citation type="submission" date="2022-11" db="UniProtKB">
        <authorList>
            <consortium name="WormBaseParasite"/>
        </authorList>
    </citation>
    <scope>IDENTIFICATION</scope>
</reference>
<accession>A0A914XQF7</accession>
<keyword evidence="1" id="KW-0175">Coiled coil</keyword>
<keyword evidence="2" id="KW-1185">Reference proteome</keyword>
<dbReference type="PANTHER" id="PTHR33488">
    <property type="entry name" value="ZGC:162509"/>
    <property type="match status" value="1"/>
</dbReference>
<dbReference type="AlphaFoldDB" id="A0A914XQF7"/>
<dbReference type="PANTHER" id="PTHR33488:SF2">
    <property type="entry name" value="EARLY ENDOSOME ANTIGEN 1-LIKE"/>
    <property type="match status" value="1"/>
</dbReference>
<proteinExistence type="predicted"/>
<protein>
    <submittedName>
        <fullName evidence="3">Uncharacterized protein</fullName>
    </submittedName>
</protein>
<dbReference type="Proteomes" id="UP000887566">
    <property type="component" value="Unplaced"/>
</dbReference>
<evidence type="ECO:0000313" key="2">
    <source>
        <dbReference type="Proteomes" id="UP000887566"/>
    </source>
</evidence>